<dbReference type="InterPro" id="IPR040604">
    <property type="entry name" value="DUF5632"/>
</dbReference>
<evidence type="ECO:0008006" key="6">
    <source>
        <dbReference type="Google" id="ProtNLM"/>
    </source>
</evidence>
<proteinExistence type="predicted"/>
<evidence type="ECO:0000313" key="5">
    <source>
        <dbReference type="Proteomes" id="UP000465241"/>
    </source>
</evidence>
<protein>
    <recommendedName>
        <fullName evidence="6">Tat (Twin-arginine translocation) pathway signal sequence containing protein</fullName>
    </recommendedName>
</protein>
<dbReference type="InterPro" id="IPR040833">
    <property type="entry name" value="DUF5631"/>
</dbReference>
<feature type="region of interest" description="Disordered" evidence="1">
    <location>
        <begin position="1"/>
        <end position="66"/>
    </location>
</feature>
<dbReference type="Pfam" id="PF18646">
    <property type="entry name" value="DUF5632"/>
    <property type="match status" value="1"/>
</dbReference>
<comment type="caution">
    <text evidence="4">The sequence shown here is derived from an EMBL/GenBank/DDBJ whole genome shotgun (WGS) entry which is preliminary data.</text>
</comment>
<name>A0A7I9WHK6_9MYCO</name>
<gene>
    <name evidence="4" type="ORF">MMUR_13780</name>
</gene>
<accession>A0A7I9WHK6</accession>
<organism evidence="4 5">
    <name type="scientific">Mycolicibacterium murale</name>
    <dbReference type="NCBI Taxonomy" id="182220"/>
    <lineage>
        <taxon>Bacteria</taxon>
        <taxon>Bacillati</taxon>
        <taxon>Actinomycetota</taxon>
        <taxon>Actinomycetes</taxon>
        <taxon>Mycobacteriales</taxon>
        <taxon>Mycobacteriaceae</taxon>
        <taxon>Mycolicibacterium</taxon>
    </lineage>
</organism>
<evidence type="ECO:0000259" key="3">
    <source>
        <dbReference type="Pfam" id="PF18646"/>
    </source>
</evidence>
<dbReference type="Proteomes" id="UP000465241">
    <property type="component" value="Unassembled WGS sequence"/>
</dbReference>
<dbReference type="AlphaFoldDB" id="A0A7I9WHK6"/>
<keyword evidence="5" id="KW-1185">Reference proteome</keyword>
<evidence type="ECO:0000313" key="4">
    <source>
        <dbReference type="EMBL" id="GFG57242.1"/>
    </source>
</evidence>
<reference evidence="4 5" key="1">
    <citation type="journal article" date="2019" name="Emerg. Microbes Infect.">
        <title>Comprehensive subspecies identification of 175 nontuberculous mycobacteria species based on 7547 genomic profiles.</title>
        <authorList>
            <person name="Matsumoto Y."/>
            <person name="Kinjo T."/>
            <person name="Motooka D."/>
            <person name="Nabeya D."/>
            <person name="Jung N."/>
            <person name="Uechi K."/>
            <person name="Horii T."/>
            <person name="Iida T."/>
            <person name="Fujita J."/>
            <person name="Nakamura S."/>
        </authorList>
    </citation>
    <scope>NUCLEOTIDE SEQUENCE [LARGE SCALE GENOMIC DNA]</scope>
    <source>
        <strain evidence="4 5">JCM 13392</strain>
    </source>
</reference>
<dbReference type="EMBL" id="BLKT01000003">
    <property type="protein sequence ID" value="GFG57242.1"/>
    <property type="molecule type" value="Genomic_DNA"/>
</dbReference>
<evidence type="ECO:0000256" key="1">
    <source>
        <dbReference type="SAM" id="MobiDB-lite"/>
    </source>
</evidence>
<feature type="domain" description="DUF5632" evidence="3">
    <location>
        <begin position="181"/>
        <end position="259"/>
    </location>
</feature>
<feature type="region of interest" description="Disordered" evidence="1">
    <location>
        <begin position="105"/>
        <end position="141"/>
    </location>
</feature>
<dbReference type="Pfam" id="PF18645">
    <property type="entry name" value="DUF5631"/>
    <property type="match status" value="1"/>
</dbReference>
<evidence type="ECO:0000259" key="2">
    <source>
        <dbReference type="Pfam" id="PF18645"/>
    </source>
</evidence>
<sequence length="389" mass="40152">MQSGAPMSAGAEALSQSISETAQQAPQNPTPPAPVAPTAPSGGFAYEAPQQFSEPATPAPAPTETAQQPMYAAPVAAAPAAPVAPMAPPPAATAGPLPAYGSDLRPTGAAAAPPPAAAPAPLSAPTSAASGTAASNQPAVVRQAPTAATPTGVTPAGIAETAMGSAATGAVAGAAAQQSIEQARLDRLLEAVARQEPKLKWAIGDREDGTTVLVTDLASGWIPPHIEIPKGVELLQPQKRRGGLEHLLGETVNHSIWTPGHYLPNAKDVEPVEMTFRARQVPDIDELNWELTQATNWRDGLPRLAHTLTKAGIAGTGVLESEADLLYEHLTAARDKVVRAYPDNVDPTDVGNWQLLASISGLIAKDKTTLRYHFAWFQALSMATQGGSR</sequence>
<feature type="compositionally biased region" description="Low complexity" evidence="1">
    <location>
        <begin position="119"/>
        <end position="135"/>
    </location>
</feature>
<feature type="domain" description="DUF5631" evidence="2">
    <location>
        <begin position="284"/>
        <end position="380"/>
    </location>
</feature>
<feature type="compositionally biased region" description="Pro residues" evidence="1">
    <location>
        <begin position="28"/>
        <end position="37"/>
    </location>
</feature>